<keyword evidence="4" id="KW-0812">Transmembrane</keyword>
<evidence type="ECO:0000313" key="8">
    <source>
        <dbReference type="RefSeq" id="XP_028267916.1"/>
    </source>
</evidence>
<dbReference type="PROSITE" id="PS50835">
    <property type="entry name" value="IG_LIKE"/>
    <property type="match status" value="1"/>
</dbReference>
<feature type="domain" description="Ig-like" evidence="6">
    <location>
        <begin position="15"/>
        <end position="116"/>
    </location>
</feature>
<dbReference type="InterPro" id="IPR050504">
    <property type="entry name" value="IgSF_BTN/MOG"/>
</dbReference>
<name>A0A6P7IRM5_9TELE</name>
<evidence type="ECO:0000256" key="4">
    <source>
        <dbReference type="SAM" id="Phobius"/>
    </source>
</evidence>
<dbReference type="InterPro" id="IPR036179">
    <property type="entry name" value="Ig-like_dom_sf"/>
</dbReference>
<dbReference type="GO" id="GO:0001817">
    <property type="term" value="P:regulation of cytokine production"/>
    <property type="evidence" value="ECO:0007669"/>
    <property type="project" value="TreeGrafter"/>
</dbReference>
<dbReference type="PANTHER" id="PTHR24100:SF151">
    <property type="entry name" value="ICOS LIGAND"/>
    <property type="match status" value="1"/>
</dbReference>
<dbReference type="RefSeq" id="XP_028267916.1">
    <property type="nucleotide sequence ID" value="XM_028412115.1"/>
</dbReference>
<dbReference type="InterPro" id="IPR003599">
    <property type="entry name" value="Ig_sub"/>
</dbReference>
<keyword evidence="3" id="KW-0393">Immunoglobulin domain</keyword>
<dbReference type="Gene3D" id="2.60.40.10">
    <property type="entry name" value="Immunoglobulins"/>
    <property type="match status" value="1"/>
</dbReference>
<dbReference type="InterPro" id="IPR013106">
    <property type="entry name" value="Ig_V-set"/>
</dbReference>
<dbReference type="GO" id="GO:0009897">
    <property type="term" value="C:external side of plasma membrane"/>
    <property type="evidence" value="ECO:0007669"/>
    <property type="project" value="TreeGrafter"/>
</dbReference>
<accession>A0A6P7IRM5</accession>
<sequence length="227" mass="25012">MDVTVGLLMVFAAGGSASHQNPSVEVQEGHNLTLKCPEKPSNNSLENWDWKRIDDPTNVAKSVIFSHRRGIDHPQPQMEQYKNRALVNKEDLRRGVLALTITSVRQADGGRYRCHIPGLGSFDFTVVVKNDSGTEFTTPTPTMDPDATKEKHMVTAITVPVGLGVAIAVVFILMRCRKKWNVKTHRGSRDQDNQYGPVTMMPAREDENDAAANGNDPPVVVINGLRG</sequence>
<proteinExistence type="predicted"/>
<evidence type="ECO:0000259" key="6">
    <source>
        <dbReference type="PROSITE" id="PS50835"/>
    </source>
</evidence>
<protein>
    <submittedName>
        <fullName evidence="8">Uncharacterized protein LOC114439914</fullName>
    </submittedName>
</protein>
<keyword evidence="2 4" id="KW-0472">Membrane</keyword>
<dbReference type="PANTHER" id="PTHR24100">
    <property type="entry name" value="BUTYROPHILIN"/>
    <property type="match status" value="1"/>
</dbReference>
<gene>
    <name evidence="8" type="primary">LOC114439914</name>
</gene>
<dbReference type="Proteomes" id="UP000515145">
    <property type="component" value="Chromosome 1"/>
</dbReference>
<keyword evidence="4" id="KW-1133">Transmembrane helix</keyword>
<comment type="subcellular location">
    <subcellularLocation>
        <location evidence="1">Membrane</location>
    </subcellularLocation>
</comment>
<evidence type="ECO:0000256" key="1">
    <source>
        <dbReference type="ARBA" id="ARBA00004370"/>
    </source>
</evidence>
<dbReference type="GO" id="GO:0050852">
    <property type="term" value="P:T cell receptor signaling pathway"/>
    <property type="evidence" value="ECO:0007669"/>
    <property type="project" value="TreeGrafter"/>
</dbReference>
<reference evidence="8" key="1">
    <citation type="submission" date="2025-08" db="UniProtKB">
        <authorList>
            <consortium name="RefSeq"/>
        </authorList>
    </citation>
    <scope>IDENTIFICATION</scope>
</reference>
<evidence type="ECO:0000256" key="5">
    <source>
        <dbReference type="SAM" id="SignalP"/>
    </source>
</evidence>
<keyword evidence="5" id="KW-0732">Signal</keyword>
<dbReference type="SMART" id="SM00409">
    <property type="entry name" value="IG"/>
    <property type="match status" value="1"/>
</dbReference>
<evidence type="ECO:0000256" key="2">
    <source>
        <dbReference type="ARBA" id="ARBA00023136"/>
    </source>
</evidence>
<dbReference type="AlphaFoldDB" id="A0A6P7IRM5"/>
<dbReference type="InterPro" id="IPR007110">
    <property type="entry name" value="Ig-like_dom"/>
</dbReference>
<keyword evidence="7" id="KW-1185">Reference proteome</keyword>
<feature type="transmembrane region" description="Helical" evidence="4">
    <location>
        <begin position="153"/>
        <end position="174"/>
    </location>
</feature>
<evidence type="ECO:0000313" key="7">
    <source>
        <dbReference type="Proteomes" id="UP000515145"/>
    </source>
</evidence>
<dbReference type="GeneID" id="114439914"/>
<feature type="chain" id="PRO_5028086602" evidence="5">
    <location>
        <begin position="18"/>
        <end position="227"/>
    </location>
</feature>
<evidence type="ECO:0000256" key="3">
    <source>
        <dbReference type="ARBA" id="ARBA00023319"/>
    </source>
</evidence>
<dbReference type="Pfam" id="PF07686">
    <property type="entry name" value="V-set"/>
    <property type="match status" value="1"/>
</dbReference>
<dbReference type="OrthoDB" id="8962537at2759"/>
<dbReference type="SUPFAM" id="SSF48726">
    <property type="entry name" value="Immunoglobulin"/>
    <property type="match status" value="1"/>
</dbReference>
<dbReference type="InterPro" id="IPR013783">
    <property type="entry name" value="Ig-like_fold"/>
</dbReference>
<organism evidence="7 8">
    <name type="scientific">Parambassis ranga</name>
    <name type="common">Indian glassy fish</name>
    <dbReference type="NCBI Taxonomy" id="210632"/>
    <lineage>
        <taxon>Eukaryota</taxon>
        <taxon>Metazoa</taxon>
        <taxon>Chordata</taxon>
        <taxon>Craniata</taxon>
        <taxon>Vertebrata</taxon>
        <taxon>Euteleostomi</taxon>
        <taxon>Actinopterygii</taxon>
        <taxon>Neopterygii</taxon>
        <taxon>Teleostei</taxon>
        <taxon>Neoteleostei</taxon>
        <taxon>Acanthomorphata</taxon>
        <taxon>Ovalentaria</taxon>
        <taxon>Ambassidae</taxon>
        <taxon>Parambassis</taxon>
    </lineage>
</organism>
<dbReference type="InParanoid" id="A0A6P7IRM5"/>
<dbReference type="GO" id="GO:0005102">
    <property type="term" value="F:signaling receptor binding"/>
    <property type="evidence" value="ECO:0007669"/>
    <property type="project" value="TreeGrafter"/>
</dbReference>
<feature type="signal peptide" evidence="5">
    <location>
        <begin position="1"/>
        <end position="17"/>
    </location>
</feature>